<comment type="similarity">
    <text evidence="3">Belongs to the MNN1/MNT family.</text>
</comment>
<keyword evidence="5" id="KW-0812">Transmembrane</keyword>
<comment type="subcellular location">
    <subcellularLocation>
        <location evidence="10">Endomembrane system</location>
        <topology evidence="10">Single-pass membrane protein</topology>
    </subcellularLocation>
    <subcellularLocation>
        <location evidence="1">Golgi apparatus membrane</location>
    </subcellularLocation>
    <subcellularLocation>
        <location evidence="2">Membrane</location>
        <topology evidence="2">Single-pass type II membrane protein</topology>
    </subcellularLocation>
</comment>
<keyword evidence="13" id="KW-1185">Reference proteome</keyword>
<dbReference type="Proteomes" id="UP001146120">
    <property type="component" value="Unassembled WGS sequence"/>
</dbReference>
<dbReference type="PANTHER" id="PTHR31646">
    <property type="entry name" value="ALPHA-1,2-MANNOSYLTRANSFERASE MNN2"/>
    <property type="match status" value="1"/>
</dbReference>
<evidence type="ECO:0000256" key="5">
    <source>
        <dbReference type="ARBA" id="ARBA00022692"/>
    </source>
</evidence>
<keyword evidence="7" id="KW-1133">Transmembrane helix</keyword>
<evidence type="ECO:0000256" key="8">
    <source>
        <dbReference type="ARBA" id="ARBA00023034"/>
    </source>
</evidence>
<dbReference type="GO" id="GO:0046354">
    <property type="term" value="P:mannan biosynthetic process"/>
    <property type="evidence" value="ECO:0007669"/>
    <property type="project" value="TreeGrafter"/>
</dbReference>
<evidence type="ECO:0000256" key="11">
    <source>
        <dbReference type="SAM" id="MobiDB-lite"/>
    </source>
</evidence>
<feature type="region of interest" description="Disordered" evidence="11">
    <location>
        <begin position="1"/>
        <end position="22"/>
    </location>
</feature>
<proteinExistence type="inferred from homology"/>
<evidence type="ECO:0000256" key="3">
    <source>
        <dbReference type="ARBA" id="ARBA00009105"/>
    </source>
</evidence>
<keyword evidence="6" id="KW-0735">Signal-anchor</keyword>
<reference evidence="12" key="1">
    <citation type="submission" date="2022-11" db="EMBL/GenBank/DDBJ databases">
        <authorList>
            <person name="Morgan W.R."/>
            <person name="Tartar A."/>
        </authorList>
    </citation>
    <scope>NUCLEOTIDE SEQUENCE</scope>
    <source>
        <strain evidence="12">ARSEF 373</strain>
    </source>
</reference>
<protein>
    <submittedName>
        <fullName evidence="12">Uncharacterized protein</fullName>
    </submittedName>
</protein>
<dbReference type="Gene3D" id="3.90.550.10">
    <property type="entry name" value="Spore Coat Polysaccharide Biosynthesis Protein SpsA, Chain A"/>
    <property type="match status" value="1"/>
</dbReference>
<evidence type="ECO:0000256" key="2">
    <source>
        <dbReference type="ARBA" id="ARBA00004606"/>
    </source>
</evidence>
<gene>
    <name evidence="12" type="ORF">N0F65_009602</name>
</gene>
<dbReference type="EMBL" id="DAKRPA010000127">
    <property type="protein sequence ID" value="DAZ97703.1"/>
    <property type="molecule type" value="Genomic_DNA"/>
</dbReference>
<name>A0AAV2YWX5_9STRA</name>
<evidence type="ECO:0000256" key="1">
    <source>
        <dbReference type="ARBA" id="ARBA00004394"/>
    </source>
</evidence>
<keyword evidence="4" id="KW-0808">Transferase</keyword>
<evidence type="ECO:0000256" key="4">
    <source>
        <dbReference type="ARBA" id="ARBA00022679"/>
    </source>
</evidence>
<dbReference type="AlphaFoldDB" id="A0AAV2YWX5"/>
<dbReference type="InterPro" id="IPR022751">
    <property type="entry name" value="Alpha_mannosyltransferase"/>
</dbReference>
<dbReference type="Pfam" id="PF11051">
    <property type="entry name" value="Mannosyl_trans3"/>
    <property type="match status" value="2"/>
</dbReference>
<evidence type="ECO:0000313" key="12">
    <source>
        <dbReference type="EMBL" id="DAZ97703.1"/>
    </source>
</evidence>
<organism evidence="12 13">
    <name type="scientific">Lagenidium giganteum</name>
    <dbReference type="NCBI Taxonomy" id="4803"/>
    <lineage>
        <taxon>Eukaryota</taxon>
        <taxon>Sar</taxon>
        <taxon>Stramenopiles</taxon>
        <taxon>Oomycota</taxon>
        <taxon>Peronosporomycetes</taxon>
        <taxon>Pythiales</taxon>
        <taxon>Pythiaceae</taxon>
    </lineage>
</organism>
<evidence type="ECO:0000256" key="10">
    <source>
        <dbReference type="ARBA" id="ARBA00037847"/>
    </source>
</evidence>
<dbReference type="PANTHER" id="PTHR31646:SF1">
    <property type="entry name" value="ALPHA-1,2-MANNOSYLTRANSFERASE MNN2"/>
    <property type="match status" value="1"/>
</dbReference>
<feature type="compositionally biased region" description="Polar residues" evidence="11">
    <location>
        <begin position="1"/>
        <end position="16"/>
    </location>
</feature>
<keyword evidence="8" id="KW-0333">Golgi apparatus</keyword>
<reference evidence="12" key="2">
    <citation type="journal article" date="2023" name="Microbiol Resour">
        <title>Decontamination and Annotation of the Draft Genome Sequence of the Oomycete Lagenidium giganteum ARSEF 373.</title>
        <authorList>
            <person name="Morgan W.R."/>
            <person name="Tartar A."/>
        </authorList>
    </citation>
    <scope>NUCLEOTIDE SEQUENCE</scope>
    <source>
        <strain evidence="12">ARSEF 373</strain>
    </source>
</reference>
<evidence type="ECO:0000256" key="6">
    <source>
        <dbReference type="ARBA" id="ARBA00022968"/>
    </source>
</evidence>
<evidence type="ECO:0000256" key="7">
    <source>
        <dbReference type="ARBA" id="ARBA00022989"/>
    </source>
</evidence>
<evidence type="ECO:0000256" key="9">
    <source>
        <dbReference type="ARBA" id="ARBA00023136"/>
    </source>
</evidence>
<dbReference type="GO" id="GO:0000026">
    <property type="term" value="F:alpha-1,2-mannosyltransferase activity"/>
    <property type="evidence" value="ECO:0007669"/>
    <property type="project" value="TreeGrafter"/>
</dbReference>
<comment type="caution">
    <text evidence="12">The sequence shown here is derived from an EMBL/GenBank/DDBJ whole genome shotgun (WGS) entry which is preliminary data.</text>
</comment>
<keyword evidence="9" id="KW-0472">Membrane</keyword>
<dbReference type="GO" id="GO:0000139">
    <property type="term" value="C:Golgi membrane"/>
    <property type="evidence" value="ECO:0007669"/>
    <property type="project" value="UniProtKB-SubCell"/>
</dbReference>
<dbReference type="InterPro" id="IPR029044">
    <property type="entry name" value="Nucleotide-diphossugar_trans"/>
</dbReference>
<evidence type="ECO:0000313" key="13">
    <source>
        <dbReference type="Proteomes" id="UP001146120"/>
    </source>
</evidence>
<accession>A0AAV2YWX5</accession>
<dbReference type="SUPFAM" id="SSF53448">
    <property type="entry name" value="Nucleotide-diphospho-sugar transferases"/>
    <property type="match status" value="1"/>
</dbReference>
<sequence>MDPVPLSQTSTEQPTDANEGDNLQLDVKVATEVPNVSVIDEKASSTILPLAPIVDADEVSSPASLLDPEWTSLTISAADAVDTEDHRHLPQKGIELTISDPVANARISVTELTKQRDRLRALIAQTYSELQMIDSQLQLAWGNLVQEEAQSLRDFSPSTDGQPRELVCVGFRMTDQCDPNGARLPDGDMPCDTVVPQGYSGYCEVQDRQTKERFRVMRITCNSIKWDSEFRCSDAPAFASFVPESDRALTVATDRGFRLPNVNTSAPVKQGIVMVVYPSLMPSAYATIRALRSFGCVLPIELWYCNEEMKIDNKVLQKILRDSGPATAHEISEPEVTGFATKIHAIYHSHLDSVLFLDADNVPVRDPTYLFSSREFQDTGAVFWPDFWHPAFTIFNIHRHSLLWQLVGFDFVDMFEQESGQILIDRRRSTAALEMLRFYTFHQPNLFDRLKVVHGDKDLFRLAWMKAGQSFTMINTPPGVAGKAESDLFCGVTMVQHDSSGDVIFLHRNSMKLKGRHFVEAENGTRVQKTDEPMWTHLLEFKPSSPAEHYQIDMFGGAPVFPHSCYGQKSLTSPHFNTFLFNQLPFRKLEHEILEYAIEASDLTPRHSMN</sequence>